<keyword evidence="2" id="KW-0472">Membrane</keyword>
<keyword evidence="2" id="KW-0812">Transmembrane</keyword>
<reference evidence="3 4" key="1">
    <citation type="submission" date="2018-08" db="EMBL/GenBank/DDBJ databases">
        <title>Aphanomyces genome sequencing and annotation.</title>
        <authorList>
            <person name="Minardi D."/>
            <person name="Oidtmann B."/>
            <person name="Van Der Giezen M."/>
            <person name="Studholme D.J."/>
        </authorList>
    </citation>
    <scope>NUCLEOTIDE SEQUENCE [LARGE SCALE GENOMIC DNA]</scope>
    <source>
        <strain evidence="3 4">NJM0002</strain>
    </source>
</reference>
<evidence type="ECO:0000313" key="3">
    <source>
        <dbReference type="EMBL" id="RHY28594.1"/>
    </source>
</evidence>
<dbReference type="PRINTS" id="PR00733">
    <property type="entry name" value="GLHYDRLASE6"/>
</dbReference>
<dbReference type="PANTHER" id="PTHR34876:SF4">
    <property type="entry name" value="1,4-BETA-D-GLUCAN CELLOBIOHYDROLASE C-RELATED"/>
    <property type="match status" value="1"/>
</dbReference>
<accession>A0A418ATB9</accession>
<dbReference type="InterPro" id="IPR036434">
    <property type="entry name" value="Beta_cellobiohydrolase_sf"/>
</dbReference>
<dbReference type="GO" id="GO:0004553">
    <property type="term" value="F:hydrolase activity, hydrolyzing O-glycosyl compounds"/>
    <property type="evidence" value="ECO:0007669"/>
    <property type="project" value="InterPro"/>
</dbReference>
<dbReference type="Pfam" id="PF01341">
    <property type="entry name" value="Glyco_hydro_6"/>
    <property type="match status" value="1"/>
</dbReference>
<feature type="region of interest" description="Disordered" evidence="1">
    <location>
        <begin position="1"/>
        <end position="20"/>
    </location>
</feature>
<comment type="caution">
    <text evidence="3">The sequence shown here is derived from an EMBL/GenBank/DDBJ whole genome shotgun (WGS) entry which is preliminary data.</text>
</comment>
<dbReference type="PANTHER" id="PTHR34876">
    <property type="match status" value="1"/>
</dbReference>
<dbReference type="EMBL" id="QUSY01000558">
    <property type="protein sequence ID" value="RHY28594.1"/>
    <property type="molecule type" value="Genomic_DNA"/>
</dbReference>
<evidence type="ECO:0000256" key="1">
    <source>
        <dbReference type="SAM" id="MobiDB-lite"/>
    </source>
</evidence>
<dbReference type="AlphaFoldDB" id="A0A418ATB9"/>
<evidence type="ECO:0000256" key="2">
    <source>
        <dbReference type="SAM" id="Phobius"/>
    </source>
</evidence>
<dbReference type="SUPFAM" id="SSF51989">
    <property type="entry name" value="Glycosyl hydrolases family 6, cellulases"/>
    <property type="match status" value="1"/>
</dbReference>
<dbReference type="InterPro" id="IPR016288">
    <property type="entry name" value="Beta_cellobiohydrolase"/>
</dbReference>
<dbReference type="VEuPathDB" id="FungiDB:H310_08347"/>
<sequence length="861" mass="92670">MAPPSKHEPSSPAGATDGILVDESSTVHFSKKAVEYLRKRVLEEKLTGLKADVERRQEIALRLNCPESRNWIRNFTQTLKKNDLPSRAIQSSSPKSAAADSTKSQHVATASSTAAVASPSATTRDAKPKGTHVTSDTGAHDGTCDPDVEAAARRRLTLSPSANTDVAVHVTKEPIGEPNADALNVEDDDGAATPSKTGVMPPPEDMTGRDRIIWRKQLRATLKRTLDALGAIAVHATEHVRNIHDVNLETLLPDIAVIRRQFPALYPPPPNPLKQQEKVWTHVLGALNDELRRMGQPTRKQMPWHALVSGTIGVKARHGTEKRKFELVNWPTQVPKRKKLDSAQCALLLQNLPAIHVAIADAALTQHGETGGNDDDVVVKECEDDHDDEATEDGGSPHNLGKRLATGAGLLAVSVGGTVATIELCISHTDATAKEERLDWETNLLPLRAIAQAKLADAGSAQEVATLQHVLDRVARDEAYVQGREADVVEMKRSWSEKLCPGIAPVNFAQAKRDYPALEYALEAVEAKPVATWYTDRSQYLAEATATLAACAPRNGRLDTLPTFVVYGLPNKDCHGSFSGDGVNRNAADYIAFVSKLASLVGKQDVLYVLEPDAMGLLAESPTACGWDNNYLPNMAAAVTVLTKNNPAAKLYVDVGWWLFKEPARVESLVALMKALAQAGPVRGIVLNTSNYRSNDELLTWCKAFVDATPGMNFKCVFDTVPPTDQTGSDVVDYFLWLKTPGQSDGECNVGVSADAMPGPAAGQFFEKGFSMMFDNGYFVAKAGLPKIGKYAVGNGTAAVDDGSSISGAAIGIVVGVIVAMALLVVGGGLWLKKRKSSKRQQPQRPAKATTRPATDLQTQM</sequence>
<feature type="transmembrane region" description="Helical" evidence="2">
    <location>
        <begin position="809"/>
        <end position="832"/>
    </location>
</feature>
<proteinExistence type="predicted"/>
<feature type="region of interest" description="Disordered" evidence="1">
    <location>
        <begin position="835"/>
        <end position="861"/>
    </location>
</feature>
<dbReference type="VEuPathDB" id="FungiDB:H310_08345"/>
<gene>
    <name evidence="3" type="ORF">DYB32_005847</name>
</gene>
<feature type="compositionally biased region" description="Low complexity" evidence="1">
    <location>
        <begin position="107"/>
        <end position="123"/>
    </location>
</feature>
<organism evidence="3 4">
    <name type="scientific">Aphanomyces invadans</name>
    <dbReference type="NCBI Taxonomy" id="157072"/>
    <lineage>
        <taxon>Eukaryota</taxon>
        <taxon>Sar</taxon>
        <taxon>Stramenopiles</taxon>
        <taxon>Oomycota</taxon>
        <taxon>Saprolegniomycetes</taxon>
        <taxon>Saprolegniales</taxon>
        <taxon>Verrucalvaceae</taxon>
        <taxon>Aphanomyces</taxon>
    </lineage>
</organism>
<keyword evidence="2" id="KW-1133">Transmembrane helix</keyword>
<dbReference type="Gene3D" id="3.20.20.40">
    <property type="entry name" value="1, 4-beta cellobiohydrolase"/>
    <property type="match status" value="1"/>
</dbReference>
<feature type="region of interest" description="Disordered" evidence="1">
    <location>
        <begin position="83"/>
        <end position="146"/>
    </location>
</feature>
<keyword evidence="4" id="KW-1185">Reference proteome</keyword>
<dbReference type="GO" id="GO:0030245">
    <property type="term" value="P:cellulose catabolic process"/>
    <property type="evidence" value="ECO:0007669"/>
    <property type="project" value="InterPro"/>
</dbReference>
<protein>
    <submittedName>
        <fullName evidence="3">Uncharacterized protein</fullName>
    </submittedName>
</protein>
<evidence type="ECO:0000313" key="4">
    <source>
        <dbReference type="Proteomes" id="UP000285060"/>
    </source>
</evidence>
<feature type="compositionally biased region" description="Polar residues" evidence="1">
    <location>
        <begin position="852"/>
        <end position="861"/>
    </location>
</feature>
<name>A0A418ATB9_9STRA</name>
<feature type="compositionally biased region" description="Polar residues" evidence="1">
    <location>
        <begin position="88"/>
        <end position="106"/>
    </location>
</feature>
<dbReference type="Proteomes" id="UP000285060">
    <property type="component" value="Unassembled WGS sequence"/>
</dbReference>